<dbReference type="RefSeq" id="WP_021098303.1">
    <property type="nucleotide sequence ID" value="NZ_KE557322.1"/>
</dbReference>
<proteinExistence type="predicted"/>
<name>S9QXS7_9RHOB</name>
<accession>S9QXS7</accession>
<organism evidence="2 3">
    <name type="scientific">Rubellimicrobium thermophilum DSM 16684</name>
    <dbReference type="NCBI Taxonomy" id="1123069"/>
    <lineage>
        <taxon>Bacteria</taxon>
        <taxon>Pseudomonadati</taxon>
        <taxon>Pseudomonadota</taxon>
        <taxon>Alphaproteobacteria</taxon>
        <taxon>Rhodobacterales</taxon>
        <taxon>Roseobacteraceae</taxon>
        <taxon>Rubellimicrobium</taxon>
    </lineage>
</organism>
<reference evidence="2 3" key="1">
    <citation type="journal article" date="2013" name="Stand. Genomic Sci.">
        <title>Genome sequence of the reddish-pigmented Rubellimicrobium thermophilum type strain (DSM 16684(T)), a member of the Roseobacter clade.</title>
        <authorList>
            <person name="Fiebig A."/>
            <person name="Riedel T."/>
            <person name="Gronow S."/>
            <person name="Petersen J."/>
            <person name="Klenk H.P."/>
            <person name="Goker M."/>
        </authorList>
    </citation>
    <scope>NUCLEOTIDE SEQUENCE [LARGE SCALE GENOMIC DNA]</scope>
    <source>
        <strain evidence="2 3">DSM 16684</strain>
    </source>
</reference>
<dbReference type="Gene3D" id="3.90.320.10">
    <property type="match status" value="1"/>
</dbReference>
<dbReference type="SUPFAM" id="SSF52540">
    <property type="entry name" value="P-loop containing nucleoside triphosphate hydrolases"/>
    <property type="match status" value="1"/>
</dbReference>
<dbReference type="InterPro" id="IPR038726">
    <property type="entry name" value="PDDEXK_AddAB-type"/>
</dbReference>
<dbReference type="InterPro" id="IPR027417">
    <property type="entry name" value="P-loop_NTPase"/>
</dbReference>
<dbReference type="InterPro" id="IPR014153">
    <property type="entry name" value="Ds_break_AddB"/>
</dbReference>
<dbReference type="Pfam" id="PF12705">
    <property type="entry name" value="PDDEXK_1"/>
    <property type="match status" value="1"/>
</dbReference>
<sequence length="610" mass="66876">MPLGLSPPGRFLRQVARLIGTRPTAADLLALLKHPLCHAGPGRGTHLRHVQTLELALRRHGPPFPDAASLAAFAEREQRAGRADPDLAAWAAWVGELLGRLAPDGVRPLPDLLRLHLEVAEMAARGAGAAEGSGTLWDAAAGREARAACADLSRHAEAGGPFSPFDYVGLFDGILASREVRERDRGHPQALILGPREAAAQQADLVILGGLNEGVWPPAPRPDPWLNRRLRERAGLPLPEREIGLAALDFVTALNAPQVWITRSLRSDDAPLLPSRWLVRLLNLLEGLPAAQGGGDALAAMRAGGAQWLLLAETLSRPQTRIAPARRPSPRPPAAARPRRFSVTQFARLYRNPYAIYAEQILRLAPLDPLRPEPESQLRGTLIHRALERVFRDGFDPEAPQARDRLTEAVARSLAEGCAWPVQGRFWLEGFAQGIDDFLAHERQRRSLGQPQHFEIKGEIRVDVGGEPFVLTGKADRLDTDADGALWIYDYKTGRAPTERQQELFDKQLLLLAAMAERGAFGAIGRARVAGAAFLTLGQAVKTVPAPLDRHPPDRIWSELQEVLALWSNPARGYTARMAAERTDETDEYDHLARFGEWSLDEDPLPEDLG</sequence>
<keyword evidence="3" id="KW-1185">Reference proteome</keyword>
<dbReference type="EMBL" id="AOLV01000025">
    <property type="protein sequence ID" value="EPX84417.1"/>
    <property type="molecule type" value="Genomic_DNA"/>
</dbReference>
<dbReference type="NCBIfam" id="TIGR02786">
    <property type="entry name" value="addB_alphas"/>
    <property type="match status" value="1"/>
</dbReference>
<dbReference type="PATRIC" id="fig|1123069.3.peg.2195"/>
<dbReference type="STRING" id="1123069.ruthe_02221"/>
<dbReference type="HOGENOM" id="CLU_412115_0_0_5"/>
<dbReference type="InterPro" id="IPR011335">
    <property type="entry name" value="Restrct_endonuc-II-like"/>
</dbReference>
<dbReference type="InterPro" id="IPR011604">
    <property type="entry name" value="PDDEXK-like_dom_sf"/>
</dbReference>
<gene>
    <name evidence="2" type="ORF">ruthe_02221</name>
</gene>
<dbReference type="AlphaFoldDB" id="S9QXS7"/>
<evidence type="ECO:0000313" key="2">
    <source>
        <dbReference type="EMBL" id="EPX84417.1"/>
    </source>
</evidence>
<evidence type="ECO:0000259" key="1">
    <source>
        <dbReference type="Pfam" id="PF12705"/>
    </source>
</evidence>
<evidence type="ECO:0000313" key="3">
    <source>
        <dbReference type="Proteomes" id="UP000015346"/>
    </source>
</evidence>
<feature type="domain" description="PD-(D/E)XK endonuclease-like" evidence="1">
    <location>
        <begin position="340"/>
        <end position="567"/>
    </location>
</feature>
<dbReference type="Proteomes" id="UP000015346">
    <property type="component" value="Unassembled WGS sequence"/>
</dbReference>
<dbReference type="SUPFAM" id="SSF52980">
    <property type="entry name" value="Restriction endonuclease-like"/>
    <property type="match status" value="1"/>
</dbReference>
<protein>
    <submittedName>
        <fullName evidence="2">Double-strand break repair protein AddB, alphaproteobacterial type</fullName>
    </submittedName>
</protein>
<comment type="caution">
    <text evidence="2">The sequence shown here is derived from an EMBL/GenBank/DDBJ whole genome shotgun (WGS) entry which is preliminary data.</text>
</comment>